<dbReference type="OrthoDB" id="9779574at2"/>
<evidence type="ECO:0000313" key="10">
    <source>
        <dbReference type="Proteomes" id="UP000480929"/>
    </source>
</evidence>
<dbReference type="InterPro" id="IPR032466">
    <property type="entry name" value="Metal_Hydrolase"/>
</dbReference>
<keyword evidence="10" id="KW-1185">Reference proteome</keyword>
<dbReference type="GO" id="GO:0000034">
    <property type="term" value="F:adenine deaminase activity"/>
    <property type="evidence" value="ECO:0007669"/>
    <property type="project" value="TreeGrafter"/>
</dbReference>
<evidence type="ECO:0000256" key="2">
    <source>
        <dbReference type="ARBA" id="ARBA00006676"/>
    </source>
</evidence>
<dbReference type="EMBL" id="WKPI01000030">
    <property type="protein sequence ID" value="MSC34250.1"/>
    <property type="molecule type" value="Genomic_DNA"/>
</dbReference>
<dbReference type="RefSeq" id="WP_154239806.1">
    <property type="nucleotide sequence ID" value="NZ_WKPI01000030.1"/>
</dbReference>
<comment type="caution">
    <text evidence="7">The sequence shown here is derived from an EMBL/GenBank/DDBJ whole genome shotgun (WGS) entry which is preliminary data.</text>
</comment>
<evidence type="ECO:0000256" key="3">
    <source>
        <dbReference type="ARBA" id="ARBA00022723"/>
    </source>
</evidence>
<evidence type="ECO:0000256" key="5">
    <source>
        <dbReference type="ARBA" id="ARBA00022833"/>
    </source>
</evidence>
<dbReference type="Gene3D" id="3.20.20.140">
    <property type="entry name" value="Metal-dependent hydrolases"/>
    <property type="match status" value="1"/>
</dbReference>
<protein>
    <submittedName>
        <fullName evidence="7">Adenosine deaminase</fullName>
    </submittedName>
</protein>
<dbReference type="GO" id="GO:0043103">
    <property type="term" value="P:hypoxanthine salvage"/>
    <property type="evidence" value="ECO:0007669"/>
    <property type="project" value="TreeGrafter"/>
</dbReference>
<keyword evidence="5" id="KW-0862">Zinc</keyword>
<dbReference type="PANTHER" id="PTHR43114:SF6">
    <property type="entry name" value="ADENINE DEAMINASE"/>
    <property type="match status" value="1"/>
</dbReference>
<comment type="similarity">
    <text evidence="2">Belongs to the metallo-dependent hydrolases superfamily. Adenosine and AMP deaminases family.</text>
</comment>
<reference evidence="9 10" key="1">
    <citation type="journal article" date="2019" name="Nat. Med.">
        <title>A library of human gut bacterial isolates paired with longitudinal multiomics data enables mechanistic microbiome research.</title>
        <authorList>
            <person name="Poyet M."/>
            <person name="Groussin M."/>
            <person name="Gibbons S.M."/>
            <person name="Avila-Pacheco J."/>
            <person name="Jiang X."/>
            <person name="Kearney S.M."/>
            <person name="Perrotta A.R."/>
            <person name="Berdy B."/>
            <person name="Zhao S."/>
            <person name="Lieberman T.D."/>
            <person name="Swanson P.K."/>
            <person name="Smith M."/>
            <person name="Roesemann S."/>
            <person name="Alexander J.E."/>
            <person name="Rich S.A."/>
            <person name="Livny J."/>
            <person name="Vlamakis H."/>
            <person name="Clish C."/>
            <person name="Bullock K."/>
            <person name="Deik A."/>
            <person name="Scott J."/>
            <person name="Pierce K.A."/>
            <person name="Xavier R.J."/>
            <person name="Alm E.J."/>
        </authorList>
    </citation>
    <scope>NUCLEOTIDE SEQUENCE [LARGE SCALE GENOMIC DNA]</scope>
    <source>
        <strain evidence="7 9">BIOML-A4</strain>
        <strain evidence="8 10">BIOML-A5</strain>
    </source>
</reference>
<sequence>MNQDSRLFIEALQRQDLAALRKVPKADLHNHFMLGGDRKWIREHCGIQIDPITQPLTSMKEMDQWSQKSINAHFGGGSGRLIMLEATLRQAVKDGVQVLEIGEDVWALKHFYQGDIQNLLGSWEAVRQAVAPKIELRFQVGMSRHCGIDYLMEKLAPFWDRPEFYALDLYGDENAQPIENFIPIYRRARQSGWVLKAHVGEWGSAMDVQKAVACLDLDEVQHGLAAAQDPAVMADLKARQVRLNMTPSSNYLLGRVPSLAQHPIAALKAAGMEVTINSDDVLIFDSDVSKEYLRLYQAGTLSAQQLDEIRLDGLKKLKVKAFEAAQENVA</sequence>
<feature type="domain" description="Adenosine deaminase" evidence="6">
    <location>
        <begin position="142"/>
        <end position="316"/>
    </location>
</feature>
<dbReference type="GO" id="GO:0046872">
    <property type="term" value="F:metal ion binding"/>
    <property type="evidence" value="ECO:0007669"/>
    <property type="project" value="UniProtKB-KW"/>
</dbReference>
<dbReference type="GO" id="GO:0006146">
    <property type="term" value="P:adenine catabolic process"/>
    <property type="evidence" value="ECO:0007669"/>
    <property type="project" value="TreeGrafter"/>
</dbReference>
<comment type="cofactor">
    <cofactor evidence="1">
        <name>Zn(2+)</name>
        <dbReference type="ChEBI" id="CHEBI:29105"/>
    </cofactor>
</comment>
<name>A0A6N7SA81_9FIRM</name>
<dbReference type="InterPro" id="IPR001365">
    <property type="entry name" value="A_deaminase_dom"/>
</dbReference>
<evidence type="ECO:0000313" key="7">
    <source>
        <dbReference type="EMBL" id="MSA90520.1"/>
    </source>
</evidence>
<dbReference type="Proteomes" id="UP000433575">
    <property type="component" value="Unassembled WGS sequence"/>
</dbReference>
<dbReference type="InterPro" id="IPR006330">
    <property type="entry name" value="Ado/ade_deaminase"/>
</dbReference>
<organism evidence="7 9">
    <name type="scientific">Holdemania massiliensis</name>
    <dbReference type="NCBI Taxonomy" id="1468449"/>
    <lineage>
        <taxon>Bacteria</taxon>
        <taxon>Bacillati</taxon>
        <taxon>Bacillota</taxon>
        <taxon>Erysipelotrichia</taxon>
        <taxon>Erysipelotrichales</taxon>
        <taxon>Erysipelotrichaceae</taxon>
        <taxon>Holdemania</taxon>
    </lineage>
</organism>
<gene>
    <name evidence="8" type="ORF">GKD88_14075</name>
    <name evidence="7" type="ORF">GKE08_14405</name>
</gene>
<evidence type="ECO:0000313" key="8">
    <source>
        <dbReference type="EMBL" id="MSC34250.1"/>
    </source>
</evidence>
<evidence type="ECO:0000313" key="9">
    <source>
        <dbReference type="Proteomes" id="UP000433575"/>
    </source>
</evidence>
<accession>A0A6N7SA81</accession>
<dbReference type="AlphaFoldDB" id="A0A6N7SA81"/>
<evidence type="ECO:0000256" key="1">
    <source>
        <dbReference type="ARBA" id="ARBA00001947"/>
    </source>
</evidence>
<dbReference type="Proteomes" id="UP000480929">
    <property type="component" value="Unassembled WGS sequence"/>
</dbReference>
<dbReference type="PANTHER" id="PTHR43114">
    <property type="entry name" value="ADENINE DEAMINASE"/>
    <property type="match status" value="1"/>
</dbReference>
<evidence type="ECO:0000256" key="4">
    <source>
        <dbReference type="ARBA" id="ARBA00022801"/>
    </source>
</evidence>
<dbReference type="GO" id="GO:0005829">
    <property type="term" value="C:cytosol"/>
    <property type="evidence" value="ECO:0007669"/>
    <property type="project" value="TreeGrafter"/>
</dbReference>
<proteinExistence type="inferred from homology"/>
<dbReference type="EMBL" id="WKPJ01000028">
    <property type="protein sequence ID" value="MSA90520.1"/>
    <property type="molecule type" value="Genomic_DNA"/>
</dbReference>
<dbReference type="Pfam" id="PF00962">
    <property type="entry name" value="A_deaminase"/>
    <property type="match status" value="1"/>
</dbReference>
<dbReference type="SUPFAM" id="SSF51556">
    <property type="entry name" value="Metallo-dependent hydrolases"/>
    <property type="match status" value="1"/>
</dbReference>
<evidence type="ECO:0000259" key="6">
    <source>
        <dbReference type="Pfam" id="PF00962"/>
    </source>
</evidence>
<keyword evidence="4" id="KW-0378">Hydrolase</keyword>
<keyword evidence="3" id="KW-0479">Metal-binding</keyword>